<keyword evidence="2" id="KW-1185">Reference proteome</keyword>
<dbReference type="PROSITE" id="PS51257">
    <property type="entry name" value="PROKAR_LIPOPROTEIN"/>
    <property type="match status" value="1"/>
</dbReference>
<dbReference type="RefSeq" id="WP_274269220.1">
    <property type="nucleotide sequence ID" value="NZ_CP117880.1"/>
</dbReference>
<evidence type="ECO:0008006" key="3">
    <source>
        <dbReference type="Google" id="ProtNLM"/>
    </source>
</evidence>
<name>A0ABY7WT72_9SPHI</name>
<proteinExistence type="predicted"/>
<protein>
    <recommendedName>
        <fullName evidence="3">Fasciclin domain-containing protein</fullName>
    </recommendedName>
</protein>
<gene>
    <name evidence="1" type="ORF">PQ465_09100</name>
</gene>
<organism evidence="1 2">
    <name type="scientific">Sphingobacterium oryzagri</name>
    <dbReference type="NCBI Taxonomy" id="3025669"/>
    <lineage>
        <taxon>Bacteria</taxon>
        <taxon>Pseudomonadati</taxon>
        <taxon>Bacteroidota</taxon>
        <taxon>Sphingobacteriia</taxon>
        <taxon>Sphingobacteriales</taxon>
        <taxon>Sphingobacteriaceae</taxon>
        <taxon>Sphingobacterium</taxon>
    </lineage>
</organism>
<evidence type="ECO:0000313" key="1">
    <source>
        <dbReference type="EMBL" id="WDF70514.1"/>
    </source>
</evidence>
<sequence>MKTNIHRLYTVFALGILFLFAACEQNDYLDDTGIHDANTPFNTYDYLAAHPYQYFDTLLTIIDHFQLEEEINQAGTFFAPTDRSIKLYLTAKQTSLQKEDENATYTLDDLLTNLPVDSVKQYLFNEKLLLDDLSTSETSFTTQASTSVRIQKVLQTDPSYYTWSTTPVYFLYYIKDIGLPNPVRVQCQTTGIKTQNGSGTILHVFRNTHVFASFTN</sequence>
<evidence type="ECO:0000313" key="2">
    <source>
        <dbReference type="Proteomes" id="UP001221558"/>
    </source>
</evidence>
<dbReference type="Gene3D" id="2.30.180.10">
    <property type="entry name" value="FAS1 domain"/>
    <property type="match status" value="1"/>
</dbReference>
<dbReference type="Proteomes" id="UP001221558">
    <property type="component" value="Chromosome"/>
</dbReference>
<dbReference type="InterPro" id="IPR036378">
    <property type="entry name" value="FAS1_dom_sf"/>
</dbReference>
<dbReference type="SUPFAM" id="SSF82153">
    <property type="entry name" value="FAS1 domain"/>
    <property type="match status" value="1"/>
</dbReference>
<dbReference type="EMBL" id="CP117880">
    <property type="protein sequence ID" value="WDF70514.1"/>
    <property type="molecule type" value="Genomic_DNA"/>
</dbReference>
<accession>A0ABY7WT72</accession>
<reference evidence="1 2" key="1">
    <citation type="submission" date="2023-02" db="EMBL/GenBank/DDBJ databases">
        <title>Genome sequence of Sphingobacterium sp. KACC 22765.</title>
        <authorList>
            <person name="Kim S."/>
            <person name="Heo J."/>
            <person name="Kwon S.-W."/>
        </authorList>
    </citation>
    <scope>NUCLEOTIDE SEQUENCE [LARGE SCALE GENOMIC DNA]</scope>
    <source>
        <strain evidence="1 2">KACC 22765</strain>
    </source>
</reference>